<evidence type="ECO:0000313" key="3">
    <source>
        <dbReference type="Proteomes" id="UP001152622"/>
    </source>
</evidence>
<comment type="caution">
    <text evidence="2">The sequence shown here is derived from an EMBL/GenBank/DDBJ whole genome shotgun (WGS) entry which is preliminary data.</text>
</comment>
<dbReference type="AlphaFoldDB" id="A0A9Q1GEM4"/>
<protein>
    <submittedName>
        <fullName evidence="2">Uncharacterized protein</fullName>
    </submittedName>
</protein>
<name>A0A9Q1GEM4_SYNKA</name>
<proteinExistence type="predicted"/>
<dbReference type="Proteomes" id="UP001152622">
    <property type="component" value="Chromosome 1"/>
</dbReference>
<accession>A0A9Q1GEM4</accession>
<organism evidence="2 3">
    <name type="scientific">Synaphobranchus kaupii</name>
    <name type="common">Kaup's arrowtooth eel</name>
    <dbReference type="NCBI Taxonomy" id="118154"/>
    <lineage>
        <taxon>Eukaryota</taxon>
        <taxon>Metazoa</taxon>
        <taxon>Chordata</taxon>
        <taxon>Craniata</taxon>
        <taxon>Vertebrata</taxon>
        <taxon>Euteleostomi</taxon>
        <taxon>Actinopterygii</taxon>
        <taxon>Neopterygii</taxon>
        <taxon>Teleostei</taxon>
        <taxon>Anguilliformes</taxon>
        <taxon>Synaphobranchidae</taxon>
        <taxon>Synaphobranchus</taxon>
    </lineage>
</organism>
<feature type="region of interest" description="Disordered" evidence="1">
    <location>
        <begin position="26"/>
        <end position="57"/>
    </location>
</feature>
<evidence type="ECO:0000313" key="2">
    <source>
        <dbReference type="EMBL" id="KAJ8382861.1"/>
    </source>
</evidence>
<sequence length="67" mass="7363">MAVAHVGLRRHCGVAGYLREVSFASGYRGPEGSREVKRGQASENARRKKRPTLPVQATAHQHLLLIS</sequence>
<evidence type="ECO:0000256" key="1">
    <source>
        <dbReference type="SAM" id="MobiDB-lite"/>
    </source>
</evidence>
<keyword evidence="3" id="KW-1185">Reference proteome</keyword>
<dbReference type="EMBL" id="JAINUF010000001">
    <property type="protein sequence ID" value="KAJ8382861.1"/>
    <property type="molecule type" value="Genomic_DNA"/>
</dbReference>
<gene>
    <name evidence="2" type="ORF">SKAU_G00036390</name>
</gene>
<feature type="compositionally biased region" description="Basic and acidic residues" evidence="1">
    <location>
        <begin position="31"/>
        <end position="40"/>
    </location>
</feature>
<reference evidence="2" key="1">
    <citation type="journal article" date="2023" name="Science">
        <title>Genome structures resolve the early diversification of teleost fishes.</title>
        <authorList>
            <person name="Parey E."/>
            <person name="Louis A."/>
            <person name="Montfort J."/>
            <person name="Bouchez O."/>
            <person name="Roques C."/>
            <person name="Iampietro C."/>
            <person name="Lluch J."/>
            <person name="Castinel A."/>
            <person name="Donnadieu C."/>
            <person name="Desvignes T."/>
            <person name="Floi Bucao C."/>
            <person name="Jouanno E."/>
            <person name="Wen M."/>
            <person name="Mejri S."/>
            <person name="Dirks R."/>
            <person name="Jansen H."/>
            <person name="Henkel C."/>
            <person name="Chen W.J."/>
            <person name="Zahm M."/>
            <person name="Cabau C."/>
            <person name="Klopp C."/>
            <person name="Thompson A.W."/>
            <person name="Robinson-Rechavi M."/>
            <person name="Braasch I."/>
            <person name="Lecointre G."/>
            <person name="Bobe J."/>
            <person name="Postlethwait J.H."/>
            <person name="Berthelot C."/>
            <person name="Roest Crollius H."/>
            <person name="Guiguen Y."/>
        </authorList>
    </citation>
    <scope>NUCLEOTIDE SEQUENCE</scope>
    <source>
        <strain evidence="2">WJC10195</strain>
    </source>
</reference>